<dbReference type="GO" id="GO:0015031">
    <property type="term" value="P:protein transport"/>
    <property type="evidence" value="ECO:0007669"/>
    <property type="project" value="UniProtKB-KW"/>
</dbReference>
<evidence type="ECO:0000259" key="11">
    <source>
        <dbReference type="Pfam" id="PF09177"/>
    </source>
</evidence>
<keyword evidence="2" id="KW-0813">Transport</keyword>
<dbReference type="EMBL" id="CM004404">
    <property type="protein sequence ID" value="OAY23006.1"/>
    <property type="molecule type" value="Genomic_DNA"/>
</dbReference>
<dbReference type="InterPro" id="IPR010989">
    <property type="entry name" value="SNARE"/>
</dbReference>
<dbReference type="OMA" id="ERDKSCM"/>
<dbReference type="OrthoDB" id="1889309at2759"/>
<gene>
    <name evidence="12" type="ORF">MANES_18G044100v8</name>
</gene>
<sequence>MASSFDRWEKDPFFSAAEEVQESADRMESTYRAWMHSKKDASSLWNSEELHRDLRTALGTTKWQLEEFQRAVRSSYNESFTEDSRDRHSDFIIAIEDQISKIEHSLQESALLEGKPSSPWVRLDEGECNELAMFLSGPSAFGESTPLKNHNGDDENQQNMCKGLTTDRLKTSNHLVQSGSLEARDEKSHQHRRTASASADIGAWNVAITEVRYQPNSSDGQPLQPPRKVPSLSGFLSSMDCASKLKLPKSGVRKWKAMDNKQETDTIPLRSSQATKGIHACYEKSKSCLDGCDECYAKQLYGWSGIIQRQLQRSQYQMQYSRPFQVVFWIALFFCLIVLIALRVL</sequence>
<accession>A0A2C9U0K4</accession>
<dbReference type="CDD" id="cd21442">
    <property type="entry name" value="SNARE_NTD_STX6-like"/>
    <property type="match status" value="1"/>
</dbReference>
<dbReference type="GO" id="GO:0005794">
    <property type="term" value="C:Golgi apparatus"/>
    <property type="evidence" value="ECO:0007669"/>
    <property type="project" value="UniProtKB-SubCell"/>
</dbReference>
<dbReference type="PANTHER" id="PTHR34949:SF6">
    <property type="entry name" value="EXPRESSED PROTEIN"/>
    <property type="match status" value="1"/>
</dbReference>
<protein>
    <recommendedName>
        <fullName evidence="11">Syntaxin 6/10/61 N-terminal domain-containing protein</fullName>
    </recommendedName>
</protein>
<dbReference type="InterPro" id="IPR015260">
    <property type="entry name" value="Syntaxin-6/10/61_N"/>
</dbReference>
<evidence type="ECO:0000256" key="4">
    <source>
        <dbReference type="ARBA" id="ARBA00022927"/>
    </source>
</evidence>
<evidence type="ECO:0000256" key="9">
    <source>
        <dbReference type="SAM" id="MobiDB-lite"/>
    </source>
</evidence>
<reference evidence="13" key="1">
    <citation type="journal article" date="2016" name="Nat. Biotechnol.">
        <title>Sequencing wild and cultivated cassava and related species reveals extensive interspecific hybridization and genetic diversity.</title>
        <authorList>
            <person name="Bredeson J.V."/>
            <person name="Lyons J.B."/>
            <person name="Prochnik S.E."/>
            <person name="Wu G.A."/>
            <person name="Ha C.M."/>
            <person name="Edsinger-Gonzales E."/>
            <person name="Grimwood J."/>
            <person name="Schmutz J."/>
            <person name="Rabbi I.Y."/>
            <person name="Egesi C."/>
            <person name="Nauluvula P."/>
            <person name="Lebot V."/>
            <person name="Ndunguru J."/>
            <person name="Mkamilo G."/>
            <person name="Bart R.S."/>
            <person name="Setter T.L."/>
            <person name="Gleadow R.M."/>
            <person name="Kulakow P."/>
            <person name="Ferguson M.E."/>
            <person name="Rounsley S."/>
            <person name="Rokhsar D.S."/>
        </authorList>
    </citation>
    <scope>NUCLEOTIDE SEQUENCE [LARGE SCALE GENOMIC DNA]</scope>
    <source>
        <strain evidence="13">cv. AM560-2</strain>
    </source>
</reference>
<keyword evidence="4" id="KW-0653">Protein transport</keyword>
<dbReference type="AlphaFoldDB" id="A0A2C9U0K4"/>
<proteinExistence type="inferred from homology"/>
<dbReference type="PANTHER" id="PTHR34949">
    <property type="entry name" value="OS05G0443700 PROTEIN"/>
    <property type="match status" value="1"/>
</dbReference>
<evidence type="ECO:0000256" key="6">
    <source>
        <dbReference type="ARBA" id="ARBA00023034"/>
    </source>
</evidence>
<dbReference type="Gene3D" id="1.20.58.90">
    <property type="match status" value="1"/>
</dbReference>
<organism evidence="12 13">
    <name type="scientific">Manihot esculenta</name>
    <name type="common">Cassava</name>
    <name type="synonym">Jatropha manihot</name>
    <dbReference type="NCBI Taxonomy" id="3983"/>
    <lineage>
        <taxon>Eukaryota</taxon>
        <taxon>Viridiplantae</taxon>
        <taxon>Streptophyta</taxon>
        <taxon>Embryophyta</taxon>
        <taxon>Tracheophyta</taxon>
        <taxon>Spermatophyta</taxon>
        <taxon>Magnoliopsida</taxon>
        <taxon>eudicotyledons</taxon>
        <taxon>Gunneridae</taxon>
        <taxon>Pentapetalae</taxon>
        <taxon>rosids</taxon>
        <taxon>fabids</taxon>
        <taxon>Malpighiales</taxon>
        <taxon>Euphorbiaceae</taxon>
        <taxon>Crotonoideae</taxon>
        <taxon>Manihoteae</taxon>
        <taxon>Manihot</taxon>
    </lineage>
</organism>
<keyword evidence="6" id="KW-0333">Golgi apparatus</keyword>
<evidence type="ECO:0000256" key="1">
    <source>
        <dbReference type="ARBA" id="ARBA00009063"/>
    </source>
</evidence>
<feature type="transmembrane region" description="Helical" evidence="10">
    <location>
        <begin position="326"/>
        <end position="344"/>
    </location>
</feature>
<feature type="domain" description="Syntaxin 6/10/61 N-terminal" evidence="11">
    <location>
        <begin position="11"/>
        <end position="103"/>
    </location>
</feature>
<dbReference type="GO" id="GO:0016020">
    <property type="term" value="C:membrane"/>
    <property type="evidence" value="ECO:0007669"/>
    <property type="project" value="InterPro"/>
</dbReference>
<evidence type="ECO:0000256" key="2">
    <source>
        <dbReference type="ARBA" id="ARBA00022448"/>
    </source>
</evidence>
<dbReference type="Proteomes" id="UP000091857">
    <property type="component" value="Chromosome 18"/>
</dbReference>
<dbReference type="SUPFAM" id="SSF47661">
    <property type="entry name" value="t-snare proteins"/>
    <property type="match status" value="1"/>
</dbReference>
<comment type="similarity">
    <text evidence="1">Belongs to the syntaxin family.</text>
</comment>
<keyword evidence="7 10" id="KW-0472">Membrane</keyword>
<evidence type="ECO:0000256" key="5">
    <source>
        <dbReference type="ARBA" id="ARBA00022989"/>
    </source>
</evidence>
<evidence type="ECO:0000256" key="10">
    <source>
        <dbReference type="SAM" id="Phobius"/>
    </source>
</evidence>
<dbReference type="STRING" id="3983.A0A2C9U0K4"/>
<feature type="region of interest" description="Disordered" evidence="9">
    <location>
        <begin position="178"/>
        <end position="197"/>
    </location>
</feature>
<evidence type="ECO:0000256" key="3">
    <source>
        <dbReference type="ARBA" id="ARBA00022692"/>
    </source>
</evidence>
<keyword evidence="13" id="KW-1185">Reference proteome</keyword>
<comment type="subcellular location">
    <subcellularLocation>
        <location evidence="8">Golgi apparatus</location>
        <location evidence="8">trans-Golgi network membrane</location>
        <topology evidence="8">Single-pass type IV membrane protein</topology>
    </subcellularLocation>
</comment>
<comment type="caution">
    <text evidence="12">The sequence shown here is derived from an EMBL/GenBank/DDBJ whole genome shotgun (WGS) entry which is preliminary data.</text>
</comment>
<dbReference type="GO" id="GO:0048193">
    <property type="term" value="P:Golgi vesicle transport"/>
    <property type="evidence" value="ECO:0007669"/>
    <property type="project" value="InterPro"/>
</dbReference>
<evidence type="ECO:0000313" key="12">
    <source>
        <dbReference type="EMBL" id="OAY23006.1"/>
    </source>
</evidence>
<dbReference type="Pfam" id="PF09177">
    <property type="entry name" value="STX6_10_61_N"/>
    <property type="match status" value="1"/>
</dbReference>
<keyword evidence="3 10" id="KW-0812">Transmembrane</keyword>
<evidence type="ECO:0000313" key="13">
    <source>
        <dbReference type="Proteomes" id="UP000091857"/>
    </source>
</evidence>
<dbReference type="Gramene" id="Manes.18G044100.1.v8.1">
    <property type="protein sequence ID" value="Manes.18G044100.1.v8.1.CDS"/>
    <property type="gene ID" value="Manes.18G044100.v8.1"/>
</dbReference>
<dbReference type="FunFam" id="1.20.58.90:FF:000004">
    <property type="entry name" value="Syntaxin 10"/>
    <property type="match status" value="1"/>
</dbReference>
<evidence type="ECO:0000256" key="8">
    <source>
        <dbReference type="ARBA" id="ARBA00037801"/>
    </source>
</evidence>
<name>A0A2C9U0K4_MANES</name>
<evidence type="ECO:0000256" key="7">
    <source>
        <dbReference type="ARBA" id="ARBA00023136"/>
    </source>
</evidence>
<keyword evidence="5 10" id="KW-1133">Transmembrane helix</keyword>